<dbReference type="InterPro" id="IPR032710">
    <property type="entry name" value="NTF2-like_dom_sf"/>
</dbReference>
<accession>A0A443IE44</accession>
<comment type="caution">
    <text evidence="1">The sequence shown here is derived from an EMBL/GenBank/DDBJ whole genome shotgun (WGS) entry which is preliminary data.</text>
</comment>
<dbReference type="SUPFAM" id="SSF54427">
    <property type="entry name" value="NTF2-like"/>
    <property type="match status" value="1"/>
</dbReference>
<evidence type="ECO:0000313" key="2">
    <source>
        <dbReference type="Proteomes" id="UP000288794"/>
    </source>
</evidence>
<gene>
    <name evidence="1" type="ORF">ED28_09175</name>
</gene>
<dbReference type="Gene3D" id="3.10.450.50">
    <property type="match status" value="1"/>
</dbReference>
<name>A0A443IE44_9GAMM</name>
<proteinExistence type="predicted"/>
<protein>
    <recommendedName>
        <fullName evidence="3">Nuclear transport factor 2 family protein</fullName>
    </recommendedName>
</protein>
<organism evidence="1 2">
    <name type="scientific">[Pantoea] beijingensis</name>
    <dbReference type="NCBI Taxonomy" id="1324864"/>
    <lineage>
        <taxon>Bacteria</taxon>
        <taxon>Pseudomonadati</taxon>
        <taxon>Pseudomonadota</taxon>
        <taxon>Gammaproteobacteria</taxon>
        <taxon>Enterobacterales</taxon>
        <taxon>Erwiniaceae</taxon>
        <taxon>Erwinia</taxon>
    </lineage>
</organism>
<dbReference type="EMBL" id="JMEE01000028">
    <property type="protein sequence ID" value="RWR02227.1"/>
    <property type="molecule type" value="Genomic_DNA"/>
</dbReference>
<sequence>MMKVTLATPIENFITATNNHDTDAFLAQFAADADITDWGHHYQGKTGVLAWNTTDNIGANASMEVISVKSVQRDGLVGQAVTVNVKSRKFTGRGLIQFYLQGDLIQRIIIEP</sequence>
<reference evidence="1 2" key="1">
    <citation type="submission" date="2014-04" db="EMBL/GenBank/DDBJ databases">
        <title>Draft genome sequence of Pantoea beijingensis strain LMG 27579, an emerging pathogen to Pleurotus eryngii with potential industrial application.</title>
        <authorList>
            <person name="Xu F."/>
            <person name="Liu Y."/>
            <person name="Wang S."/>
            <person name="Yin Y."/>
            <person name="Ma Y."/>
            <person name="Zhao S."/>
            <person name="Rong C."/>
        </authorList>
    </citation>
    <scope>NUCLEOTIDE SEQUENCE [LARGE SCALE GENOMIC DNA]</scope>
    <source>
        <strain evidence="1 2">LMG 27579</strain>
    </source>
</reference>
<evidence type="ECO:0000313" key="1">
    <source>
        <dbReference type="EMBL" id="RWR02227.1"/>
    </source>
</evidence>
<evidence type="ECO:0008006" key="3">
    <source>
        <dbReference type="Google" id="ProtNLM"/>
    </source>
</evidence>
<dbReference type="AlphaFoldDB" id="A0A443IE44"/>
<dbReference type="Proteomes" id="UP000288794">
    <property type="component" value="Unassembled WGS sequence"/>
</dbReference>
<keyword evidence="2" id="KW-1185">Reference proteome</keyword>